<feature type="domain" description="SnoaL-like" evidence="8">
    <location>
        <begin position="214"/>
        <end position="311"/>
    </location>
</feature>
<dbReference type="Gene3D" id="1.10.10.10">
    <property type="entry name" value="Winged helix-like DNA-binding domain superfamily/Winged helix DNA-binding domain"/>
    <property type="match status" value="1"/>
</dbReference>
<dbReference type="InterPro" id="IPR007627">
    <property type="entry name" value="RNA_pol_sigma70_r2"/>
</dbReference>
<dbReference type="Pfam" id="PF12680">
    <property type="entry name" value="SnoaL_2"/>
    <property type="match status" value="1"/>
</dbReference>
<dbReference type="InterPro" id="IPR014284">
    <property type="entry name" value="RNA_pol_sigma-70_dom"/>
</dbReference>
<dbReference type="SUPFAM" id="SSF54427">
    <property type="entry name" value="NTF2-like"/>
    <property type="match status" value="1"/>
</dbReference>
<dbReference type="InterPro" id="IPR013249">
    <property type="entry name" value="RNA_pol_sigma70_r4_t2"/>
</dbReference>
<keyword evidence="5" id="KW-0804">Transcription</keyword>
<dbReference type="NCBIfam" id="NF006089">
    <property type="entry name" value="PRK08241.1"/>
    <property type="match status" value="1"/>
</dbReference>
<dbReference type="InterPro" id="IPR039425">
    <property type="entry name" value="RNA_pol_sigma-70-like"/>
</dbReference>
<dbReference type="NCBIfam" id="TIGR02937">
    <property type="entry name" value="sigma70-ECF"/>
    <property type="match status" value="1"/>
</dbReference>
<dbReference type="SUPFAM" id="SSF88659">
    <property type="entry name" value="Sigma3 and sigma4 domains of RNA polymerase sigma factors"/>
    <property type="match status" value="1"/>
</dbReference>
<dbReference type="NCBIfam" id="TIGR02960">
    <property type="entry name" value="SigX5"/>
    <property type="match status" value="1"/>
</dbReference>
<accession>A0A9W4GNG4</accession>
<evidence type="ECO:0000256" key="1">
    <source>
        <dbReference type="ARBA" id="ARBA00010641"/>
    </source>
</evidence>
<dbReference type="Pfam" id="PF04542">
    <property type="entry name" value="Sigma70_r2"/>
    <property type="match status" value="1"/>
</dbReference>
<dbReference type="InterPro" id="IPR032710">
    <property type="entry name" value="NTF2-like_dom_sf"/>
</dbReference>
<dbReference type="Gene3D" id="1.10.1740.10">
    <property type="match status" value="1"/>
</dbReference>
<dbReference type="Gene3D" id="3.10.450.50">
    <property type="match status" value="1"/>
</dbReference>
<evidence type="ECO:0000259" key="6">
    <source>
        <dbReference type="Pfam" id="PF04542"/>
    </source>
</evidence>
<reference evidence="9" key="1">
    <citation type="submission" date="2021-05" db="EMBL/GenBank/DDBJ databases">
        <authorList>
            <person name="Arsene-Ploetze F."/>
        </authorList>
    </citation>
    <scope>NUCLEOTIDE SEQUENCE</scope>
    <source>
        <strain evidence="9">DSM 42138</strain>
    </source>
</reference>
<comment type="subunit">
    <text evidence="2">Interacts transiently with the RNA polymerase catalytic core formed by RpoA, RpoB, RpoC and RpoZ (2 alpha, 1 beta, 1 beta' and 1 omega subunit) to form the RNA polymerase holoenzyme that can initiate transcription.</text>
</comment>
<comment type="similarity">
    <text evidence="1">Belongs to the sigma-70 factor family. ECF subfamily.</text>
</comment>
<keyword evidence="10" id="KW-1185">Reference proteome</keyword>
<name>A0A9W4GNG4_9ACTN</name>
<dbReference type="PANTHER" id="PTHR43133:SF65">
    <property type="entry name" value="ECF RNA POLYMERASE SIGMA FACTOR SIGG"/>
    <property type="match status" value="1"/>
</dbReference>
<evidence type="ECO:0000256" key="4">
    <source>
        <dbReference type="ARBA" id="ARBA00023082"/>
    </source>
</evidence>
<dbReference type="Pfam" id="PF08281">
    <property type="entry name" value="Sigma70_r4_2"/>
    <property type="match status" value="1"/>
</dbReference>
<protein>
    <submittedName>
        <fullName evidence="9">ECF RNA polymerase sigma factor SigG</fullName>
    </submittedName>
</protein>
<dbReference type="PANTHER" id="PTHR43133">
    <property type="entry name" value="RNA POLYMERASE ECF-TYPE SIGMA FACTO"/>
    <property type="match status" value="1"/>
</dbReference>
<dbReference type="RefSeq" id="WP_251484914.1">
    <property type="nucleotide sequence ID" value="NZ_CAJSLV010000013.1"/>
</dbReference>
<dbReference type="InterPro" id="IPR037401">
    <property type="entry name" value="SnoaL-like"/>
</dbReference>
<dbReference type="InterPro" id="IPR013325">
    <property type="entry name" value="RNA_pol_sigma_r2"/>
</dbReference>
<evidence type="ECO:0000256" key="3">
    <source>
        <dbReference type="ARBA" id="ARBA00023015"/>
    </source>
</evidence>
<dbReference type="SUPFAM" id="SSF88946">
    <property type="entry name" value="Sigma2 domain of RNA polymerase sigma factors"/>
    <property type="match status" value="1"/>
</dbReference>
<evidence type="ECO:0000313" key="9">
    <source>
        <dbReference type="EMBL" id="CAG6391335.1"/>
    </source>
</evidence>
<feature type="domain" description="RNA polymerase sigma-70 region 2" evidence="6">
    <location>
        <begin position="26"/>
        <end position="90"/>
    </location>
</feature>
<keyword evidence="3" id="KW-0805">Transcription regulation</keyword>
<evidence type="ECO:0000256" key="5">
    <source>
        <dbReference type="ARBA" id="ARBA00023163"/>
    </source>
</evidence>
<dbReference type="InterPro" id="IPR013324">
    <property type="entry name" value="RNA_pol_sigma_r3/r4-like"/>
</dbReference>
<proteinExistence type="inferred from homology"/>
<evidence type="ECO:0000313" key="10">
    <source>
        <dbReference type="Proteomes" id="UP001152519"/>
    </source>
</evidence>
<dbReference type="GO" id="GO:0016987">
    <property type="term" value="F:sigma factor activity"/>
    <property type="evidence" value="ECO:0007669"/>
    <property type="project" value="UniProtKB-KW"/>
</dbReference>
<comment type="caution">
    <text evidence="9">The sequence shown here is derived from an EMBL/GenBank/DDBJ whole genome shotgun (WGS) entry which is preliminary data.</text>
</comment>
<evidence type="ECO:0000259" key="7">
    <source>
        <dbReference type="Pfam" id="PF08281"/>
    </source>
</evidence>
<dbReference type="AlphaFoldDB" id="A0A9W4GNG4"/>
<gene>
    <name evidence="9" type="primary">sigG</name>
    <name evidence="9" type="ORF">SCOCK_110163</name>
</gene>
<dbReference type="Proteomes" id="UP001152519">
    <property type="component" value="Unassembled WGS sequence"/>
</dbReference>
<keyword evidence="4" id="KW-0731">Sigma factor</keyword>
<organism evidence="9 10">
    <name type="scientific">Actinacidiphila cocklensis</name>
    <dbReference type="NCBI Taxonomy" id="887465"/>
    <lineage>
        <taxon>Bacteria</taxon>
        <taxon>Bacillati</taxon>
        <taxon>Actinomycetota</taxon>
        <taxon>Actinomycetes</taxon>
        <taxon>Kitasatosporales</taxon>
        <taxon>Streptomycetaceae</taxon>
        <taxon>Actinacidiphila</taxon>
    </lineage>
</organism>
<feature type="domain" description="RNA polymerase sigma factor 70 region 4 type 2" evidence="7">
    <location>
        <begin position="140"/>
        <end position="192"/>
    </location>
</feature>
<dbReference type="GO" id="GO:0006352">
    <property type="term" value="P:DNA-templated transcription initiation"/>
    <property type="evidence" value="ECO:0007669"/>
    <property type="project" value="InterPro"/>
</dbReference>
<dbReference type="InterPro" id="IPR014305">
    <property type="entry name" value="RNA_pol_sigma-G_actinobac"/>
</dbReference>
<sequence length="342" mass="37401">MNTLSGQAAAGAVPQDGDAFLRQAAEYRPELLAHCYRMLGSVHDAEDLVQETYLRAWRGYGGFEGRSSLRYWLYRIATSACLTALQHSSRRFVPAGLGAASDDATAPLNPTGAEIPWVQPMPDPPPDPAAVVAERGSVRLALIVALQQLPPKQRAVLILRDVLDWHAAEVAALLDTSAAAVNSALQRARAQLRQAAATEDEVTDSLDERGRALVDRFAKAFRDADVDALARLLRDDVRLEMPPDPLWFAGRDIVLRFLAERVFPAAGEQRLLGLTVNDGQPALATYWRGGDGRFHPHALQVLTLRGHRVARILAFRDTVWFPSFGLPAALDADAPPAPSWLR</sequence>
<evidence type="ECO:0000259" key="8">
    <source>
        <dbReference type="Pfam" id="PF12680"/>
    </source>
</evidence>
<dbReference type="InterPro" id="IPR036388">
    <property type="entry name" value="WH-like_DNA-bd_sf"/>
</dbReference>
<dbReference type="EMBL" id="CAJSLV010000013">
    <property type="protein sequence ID" value="CAG6391335.1"/>
    <property type="molecule type" value="Genomic_DNA"/>
</dbReference>
<dbReference type="GO" id="GO:0003677">
    <property type="term" value="F:DNA binding"/>
    <property type="evidence" value="ECO:0007669"/>
    <property type="project" value="InterPro"/>
</dbReference>
<evidence type="ECO:0000256" key="2">
    <source>
        <dbReference type="ARBA" id="ARBA00011344"/>
    </source>
</evidence>